<keyword evidence="1 3" id="KW-0378">Hydrolase</keyword>
<dbReference type="InterPro" id="IPR001650">
    <property type="entry name" value="Helicase_C-like"/>
</dbReference>
<feature type="domain" description="Helicase C-terminal" evidence="2">
    <location>
        <begin position="1"/>
        <end position="88"/>
    </location>
</feature>
<comment type="caution">
    <text evidence="3">The sequence shown here is derived from an EMBL/GenBank/DDBJ whole genome shotgun (WGS) entry which is preliminary data.</text>
</comment>
<dbReference type="Gene3D" id="3.40.50.300">
    <property type="entry name" value="P-loop containing nucleotide triphosphate hydrolases"/>
    <property type="match status" value="1"/>
</dbReference>
<evidence type="ECO:0000313" key="4">
    <source>
        <dbReference type="Proteomes" id="UP000673691"/>
    </source>
</evidence>
<organism evidence="3 4">
    <name type="scientific">Olpidium bornovanus</name>
    <dbReference type="NCBI Taxonomy" id="278681"/>
    <lineage>
        <taxon>Eukaryota</taxon>
        <taxon>Fungi</taxon>
        <taxon>Fungi incertae sedis</taxon>
        <taxon>Olpidiomycota</taxon>
        <taxon>Olpidiomycotina</taxon>
        <taxon>Olpidiomycetes</taxon>
        <taxon>Olpidiales</taxon>
        <taxon>Olpidiaceae</taxon>
        <taxon>Olpidium</taxon>
    </lineage>
</organism>
<dbReference type="InterPro" id="IPR027417">
    <property type="entry name" value="P-loop_NTPase"/>
</dbReference>
<reference evidence="3 4" key="1">
    <citation type="journal article" name="Sci. Rep.">
        <title>Genome-scale phylogenetic analyses confirm Olpidium as the closest living zoosporic fungus to the non-flagellated, terrestrial fungi.</title>
        <authorList>
            <person name="Chang Y."/>
            <person name="Rochon D."/>
            <person name="Sekimoto S."/>
            <person name="Wang Y."/>
            <person name="Chovatia M."/>
            <person name="Sandor L."/>
            <person name="Salamov A."/>
            <person name="Grigoriev I.V."/>
            <person name="Stajich J.E."/>
            <person name="Spatafora J.W."/>
        </authorList>
    </citation>
    <scope>NUCLEOTIDE SEQUENCE [LARGE SCALE GENOMIC DNA]</scope>
    <source>
        <strain evidence="3">S191</strain>
    </source>
</reference>
<keyword evidence="4" id="KW-1185">Reference proteome</keyword>
<dbReference type="SMART" id="SM00490">
    <property type="entry name" value="HELICc"/>
    <property type="match status" value="1"/>
</dbReference>
<dbReference type="PROSITE" id="PS51194">
    <property type="entry name" value="HELICASE_CTER"/>
    <property type="match status" value="1"/>
</dbReference>
<proteinExistence type="predicted"/>
<evidence type="ECO:0000256" key="1">
    <source>
        <dbReference type="ARBA" id="ARBA00022801"/>
    </source>
</evidence>
<dbReference type="Proteomes" id="UP000673691">
    <property type="component" value="Unassembled WGS sequence"/>
</dbReference>
<dbReference type="EMBL" id="JAEFCI010005916">
    <property type="protein sequence ID" value="KAG5460013.1"/>
    <property type="molecule type" value="Genomic_DNA"/>
</dbReference>
<evidence type="ECO:0000313" key="3">
    <source>
        <dbReference type="EMBL" id="KAG5460013.1"/>
    </source>
</evidence>
<dbReference type="InterPro" id="IPR049730">
    <property type="entry name" value="SNF2/RAD54-like_C"/>
</dbReference>
<dbReference type="PANTHER" id="PTHR10799">
    <property type="entry name" value="SNF2/RAD54 HELICASE FAMILY"/>
    <property type="match status" value="1"/>
</dbReference>
<dbReference type="OrthoDB" id="5857104at2759"/>
<protein>
    <submittedName>
        <fullName evidence="3">P-loop containing nucleoside triphosphate hydrolase protein</fullName>
    </submittedName>
</protein>
<dbReference type="CDD" id="cd18793">
    <property type="entry name" value="SF2_C_SNF"/>
    <property type="match status" value="1"/>
</dbReference>
<accession>A0A8H8DIU9</accession>
<dbReference type="AlphaFoldDB" id="A0A8H8DIU9"/>
<dbReference type="Pfam" id="PF00271">
    <property type="entry name" value="Helicase_C"/>
    <property type="match status" value="1"/>
</dbReference>
<gene>
    <name evidence="3" type="ORF">BJ554DRAFT_7995</name>
</gene>
<name>A0A8H8DIU9_9FUNG</name>
<evidence type="ECO:0000259" key="2">
    <source>
        <dbReference type="PROSITE" id="PS51194"/>
    </source>
</evidence>
<dbReference type="SUPFAM" id="SSF52540">
    <property type="entry name" value="P-loop containing nucleoside triphosphate hydrolases"/>
    <property type="match status" value="1"/>
</dbReference>
<sequence length="88" mass="10325">MLDIIEHWCVDLRGWPVFRIDGNVSQKERQRRIELFNSQNQGRSKEDDVRIFLLSTRAGGLGINLTAADTVIIYDSDWVRLGRFFRSR</sequence>
<dbReference type="GO" id="GO:0016787">
    <property type="term" value="F:hydrolase activity"/>
    <property type="evidence" value="ECO:0007669"/>
    <property type="project" value="UniProtKB-KW"/>
</dbReference>